<keyword evidence="12" id="KW-1185">Reference proteome</keyword>
<dbReference type="GO" id="GO:0008270">
    <property type="term" value="F:zinc ion binding"/>
    <property type="evidence" value="ECO:0007669"/>
    <property type="project" value="UniProtKB-KW"/>
</dbReference>
<gene>
    <name evidence="11" type="ORF">CHS0354_031349</name>
</gene>
<reference evidence="11" key="3">
    <citation type="submission" date="2023-05" db="EMBL/GenBank/DDBJ databases">
        <authorList>
            <person name="Smith C.H."/>
        </authorList>
    </citation>
    <scope>NUCLEOTIDE SEQUENCE</scope>
    <source>
        <strain evidence="11">CHS0354</strain>
        <tissue evidence="11">Mantle</tissue>
    </source>
</reference>
<dbReference type="InterPro" id="IPR038129">
    <property type="entry name" value="Nanos_sf"/>
</dbReference>
<keyword evidence="7 8" id="KW-0694">RNA-binding</keyword>
<comment type="caution">
    <text evidence="11">The sequence shown here is derived from an EMBL/GenBank/DDBJ whole genome shotgun (WGS) entry which is preliminary data.</text>
</comment>
<dbReference type="InterPro" id="IPR008705">
    <property type="entry name" value="Nanos/Xcar2"/>
</dbReference>
<reference evidence="11" key="1">
    <citation type="journal article" date="2021" name="Genome Biol. Evol.">
        <title>A High-Quality Reference Genome for a Parasitic Bivalve with Doubly Uniparental Inheritance (Bivalvia: Unionida).</title>
        <authorList>
            <person name="Smith C.H."/>
        </authorList>
    </citation>
    <scope>NUCLEOTIDE SEQUENCE</scope>
    <source>
        <strain evidence="11">CHS0354</strain>
    </source>
</reference>
<dbReference type="PROSITE" id="PS51522">
    <property type="entry name" value="ZF_NANOS"/>
    <property type="match status" value="1"/>
</dbReference>
<dbReference type="AlphaFoldDB" id="A0AAE0SKN3"/>
<feature type="domain" description="Nanos-type" evidence="10">
    <location>
        <begin position="298"/>
        <end position="344"/>
    </location>
</feature>
<evidence type="ECO:0000313" key="11">
    <source>
        <dbReference type="EMBL" id="KAK3593290.1"/>
    </source>
</evidence>
<dbReference type="EMBL" id="JAEAOA010001877">
    <property type="protein sequence ID" value="KAK3593290.1"/>
    <property type="molecule type" value="Genomic_DNA"/>
</dbReference>
<dbReference type="Pfam" id="PF05741">
    <property type="entry name" value="zf-nanos"/>
    <property type="match status" value="1"/>
</dbReference>
<evidence type="ECO:0000256" key="5">
    <source>
        <dbReference type="ARBA" id="ARBA00022833"/>
    </source>
</evidence>
<evidence type="ECO:0000256" key="9">
    <source>
        <dbReference type="SAM" id="MobiDB-lite"/>
    </source>
</evidence>
<dbReference type="GO" id="GO:0003723">
    <property type="term" value="F:RNA binding"/>
    <property type="evidence" value="ECO:0007669"/>
    <property type="project" value="UniProtKB-UniRule"/>
</dbReference>
<keyword evidence="2" id="KW-0963">Cytoplasm</keyword>
<keyword evidence="6 8" id="KW-0810">Translation regulation</keyword>
<name>A0AAE0SKN3_9BIVA</name>
<feature type="region of interest" description="Disordered" evidence="9">
    <location>
        <begin position="16"/>
        <end position="37"/>
    </location>
</feature>
<accession>A0AAE0SKN3</accession>
<evidence type="ECO:0000313" key="12">
    <source>
        <dbReference type="Proteomes" id="UP001195483"/>
    </source>
</evidence>
<evidence type="ECO:0000256" key="2">
    <source>
        <dbReference type="ARBA" id="ARBA00022490"/>
    </source>
</evidence>
<evidence type="ECO:0000256" key="8">
    <source>
        <dbReference type="PROSITE-ProRule" id="PRU00855"/>
    </source>
</evidence>
<evidence type="ECO:0000259" key="10">
    <source>
        <dbReference type="PROSITE" id="PS51522"/>
    </source>
</evidence>
<sequence>MWRSPLKLFFDLEEKEKYDDQTNGSKKKSEESFPADKPLLFLQENQNNSLESRKFHNSAGSRVNIFSMQQRTERRHSEIISEKITNPSGRFSCVEGLPASTEACLHDDSQKYCKSNNRQRAISASRQLRFDDVRSRHESTEVTAAVDKLCALMTQQAKKEIKEAEFLAAKKIVTQKNKPSCAGHIVEDASSVQQGYTWNSQIQANLTTQNPSRDLKYKYNGRTSSLKEDNIFSNLNPPTTMVRGKVIDHTQCQQDIVEVRKMYHFVQNPYATPQVSQTRISQTAGKVEGGNIRRLRGFCSFCKRNGEREAFYTSHVLRDDHGRVVCPVLRATGDFAHTSSYCPSGNGITTISTSRTPRKSCGCRRTCSGKHH</sequence>
<keyword evidence="4 8" id="KW-0863">Zinc-finger</keyword>
<evidence type="ECO:0000256" key="3">
    <source>
        <dbReference type="ARBA" id="ARBA00022723"/>
    </source>
</evidence>
<protein>
    <recommendedName>
        <fullName evidence="10">Nanos-type domain-containing protein</fullName>
    </recommendedName>
</protein>
<dbReference type="GO" id="GO:0006417">
    <property type="term" value="P:regulation of translation"/>
    <property type="evidence" value="ECO:0007669"/>
    <property type="project" value="UniProtKB-UniRule"/>
</dbReference>
<evidence type="ECO:0000256" key="4">
    <source>
        <dbReference type="ARBA" id="ARBA00022771"/>
    </source>
</evidence>
<comment type="subcellular location">
    <subcellularLocation>
        <location evidence="1">Cytoplasm</location>
    </subcellularLocation>
</comment>
<evidence type="ECO:0000256" key="7">
    <source>
        <dbReference type="ARBA" id="ARBA00022884"/>
    </source>
</evidence>
<evidence type="ECO:0000256" key="6">
    <source>
        <dbReference type="ARBA" id="ARBA00022845"/>
    </source>
</evidence>
<dbReference type="GO" id="GO:0005737">
    <property type="term" value="C:cytoplasm"/>
    <property type="evidence" value="ECO:0007669"/>
    <property type="project" value="UniProtKB-SubCell"/>
</dbReference>
<proteinExistence type="inferred from homology"/>
<comment type="similarity">
    <text evidence="8">Belongs to the nanos family.</text>
</comment>
<keyword evidence="3" id="KW-0479">Metal-binding</keyword>
<dbReference type="InterPro" id="IPR024161">
    <property type="entry name" value="Znf_nanos-typ"/>
</dbReference>
<dbReference type="Gene3D" id="4.10.60.30">
    <property type="entry name" value="Nanos, RNA-binding domain"/>
    <property type="match status" value="1"/>
</dbReference>
<keyword evidence="5" id="KW-0862">Zinc</keyword>
<dbReference type="Proteomes" id="UP001195483">
    <property type="component" value="Unassembled WGS sequence"/>
</dbReference>
<evidence type="ECO:0000256" key="1">
    <source>
        <dbReference type="ARBA" id="ARBA00004496"/>
    </source>
</evidence>
<reference evidence="11" key="2">
    <citation type="journal article" date="2021" name="Genome Biol. Evol.">
        <title>Developing a high-quality reference genome for a parasitic bivalve with doubly uniparental inheritance (Bivalvia: Unionida).</title>
        <authorList>
            <person name="Smith C.H."/>
        </authorList>
    </citation>
    <scope>NUCLEOTIDE SEQUENCE</scope>
    <source>
        <strain evidence="11">CHS0354</strain>
        <tissue evidence="11">Mantle</tissue>
    </source>
</reference>
<dbReference type="PANTHER" id="PTHR12887">
    <property type="entry name" value="NANOS PROTEIN"/>
    <property type="match status" value="1"/>
</dbReference>
<organism evidence="11 12">
    <name type="scientific">Potamilus streckersoni</name>
    <dbReference type="NCBI Taxonomy" id="2493646"/>
    <lineage>
        <taxon>Eukaryota</taxon>
        <taxon>Metazoa</taxon>
        <taxon>Spiralia</taxon>
        <taxon>Lophotrochozoa</taxon>
        <taxon>Mollusca</taxon>
        <taxon>Bivalvia</taxon>
        <taxon>Autobranchia</taxon>
        <taxon>Heteroconchia</taxon>
        <taxon>Palaeoheterodonta</taxon>
        <taxon>Unionida</taxon>
        <taxon>Unionoidea</taxon>
        <taxon>Unionidae</taxon>
        <taxon>Ambleminae</taxon>
        <taxon>Lampsilini</taxon>
        <taxon>Potamilus</taxon>
    </lineage>
</organism>